<name>A0ABZ3CEA9_9ACTN</name>
<dbReference type="Pfam" id="PF12770">
    <property type="entry name" value="CHAT"/>
    <property type="match status" value="1"/>
</dbReference>
<reference evidence="2 3" key="1">
    <citation type="journal article" date="2023" name="Environ Microbiome">
        <title>A coral-associated actinobacterium mitigates coral bleaching under heat stress.</title>
        <authorList>
            <person name="Li J."/>
            <person name="Zou Y."/>
            <person name="Li Q."/>
            <person name="Zhang J."/>
            <person name="Bourne D.G."/>
            <person name="Lyu Y."/>
            <person name="Liu C."/>
            <person name="Zhang S."/>
        </authorList>
    </citation>
    <scope>NUCLEOTIDE SEQUENCE [LARGE SCALE GENOMIC DNA]</scope>
    <source>
        <strain evidence="2 3">SCSIO 13291</strain>
    </source>
</reference>
<dbReference type="Proteomes" id="UP001434337">
    <property type="component" value="Chromosome"/>
</dbReference>
<evidence type="ECO:0000313" key="2">
    <source>
        <dbReference type="EMBL" id="WZX00317.1"/>
    </source>
</evidence>
<proteinExistence type="predicted"/>
<accession>A0ABZ3CEA9</accession>
<evidence type="ECO:0000313" key="3">
    <source>
        <dbReference type="Proteomes" id="UP001434337"/>
    </source>
</evidence>
<dbReference type="EMBL" id="CP115965">
    <property type="protein sequence ID" value="WZX00317.1"/>
    <property type="molecule type" value="Genomic_DNA"/>
</dbReference>
<evidence type="ECO:0000259" key="1">
    <source>
        <dbReference type="Pfam" id="PF12770"/>
    </source>
</evidence>
<keyword evidence="3" id="KW-1185">Reference proteome</keyword>
<dbReference type="InterPro" id="IPR024983">
    <property type="entry name" value="CHAT_dom"/>
</dbReference>
<sequence length="195" mass="20561">MLGASAEGDLRVGREQKRIRAAVESALHRDQIELDVRPAATTADLLDGITKFRPHVVHFSGHSNDDLIVFEDEADEPHEGVIVTALAFARAISATDDPPLLVLLNSCRSAAQIDDLVARVVPFAIGMADSIEDADAINYAAQFYAAVANGQSIISSHLSGQAALELAGLESADLPTLAWAPDVDPSATILVSPEG</sequence>
<protein>
    <submittedName>
        <fullName evidence="2">CHAT domain-containing protein</fullName>
    </submittedName>
</protein>
<dbReference type="RefSeq" id="WP_342373620.1">
    <property type="nucleotide sequence ID" value="NZ_CP115965.1"/>
</dbReference>
<feature type="domain" description="CHAT" evidence="1">
    <location>
        <begin position="15"/>
        <end position="149"/>
    </location>
</feature>
<gene>
    <name evidence="2" type="ORF">PCC79_10880</name>
</gene>
<organism evidence="2 3">
    <name type="scientific">Propioniciclava soli</name>
    <dbReference type="NCBI Taxonomy" id="2775081"/>
    <lineage>
        <taxon>Bacteria</taxon>
        <taxon>Bacillati</taxon>
        <taxon>Actinomycetota</taxon>
        <taxon>Actinomycetes</taxon>
        <taxon>Propionibacteriales</taxon>
        <taxon>Propionibacteriaceae</taxon>
        <taxon>Propioniciclava</taxon>
    </lineage>
</organism>